<comment type="caution">
    <text evidence="3">The sequence shown here is derived from an EMBL/GenBank/DDBJ whole genome shotgun (WGS) entry which is preliminary data.</text>
</comment>
<sequence>MAPLNKMIDLDISQASVNESDLNQDRGMKEPQHRDMAVFKRLEDDEDVPAATKPTMCSGALSFQDYIEFLVDANAVPAREKEWSTDLLEHQPFDLDCLLEDFLVGSEHHDPEPTKKSCSKSSRHKLDEAPSIHMCIQTRRLNNMLDNVDGSSMRIASKAHKEPSSKKVQKGKRGRRPISRSSAPDLRAKSMAAKSTSKHAGSHNSSFSTLQEAKSSSLVSRDEMQAAIREALIGVRQSTSPAEKKFATQDELPPAMIDESPGQPTKKKPASKKISTPDRLIADSKVLAKILHASSGSTLSRIIRSNFQKTMDESDLNVDSADIQKAKVEEQQASMKKELREKEETIKALSRQLEEARKLNQQKEMEIIRRKAVDKTRRPSRPVKPVARRNAVPRRVIQHSELTPDSARRSTKPRIGVVDRHSELSLPNTKSRKQTASEGSAESIVRRKKAKAARTKDPLQCVSVDATDMQEETSMSRPCQKVKNNRVSETSTKRKSRRSTSSNASKGQTVPRRSTSHRGGKTSKGHTDLKVKRSTSEGSILKKGTEY</sequence>
<name>A0AAD2FJJ8_9STRA</name>
<feature type="region of interest" description="Disordered" evidence="2">
    <location>
        <begin position="252"/>
        <end position="276"/>
    </location>
</feature>
<dbReference type="AlphaFoldDB" id="A0AAD2FJJ8"/>
<feature type="compositionally biased region" description="Basic and acidic residues" evidence="2">
    <location>
        <begin position="525"/>
        <end position="535"/>
    </location>
</feature>
<evidence type="ECO:0000256" key="1">
    <source>
        <dbReference type="SAM" id="Coils"/>
    </source>
</evidence>
<dbReference type="EMBL" id="CAKOGP040001113">
    <property type="protein sequence ID" value="CAJ1943499.1"/>
    <property type="molecule type" value="Genomic_DNA"/>
</dbReference>
<dbReference type="Proteomes" id="UP001295423">
    <property type="component" value="Unassembled WGS sequence"/>
</dbReference>
<proteinExistence type="predicted"/>
<accession>A0AAD2FJJ8</accession>
<evidence type="ECO:0000313" key="4">
    <source>
        <dbReference type="Proteomes" id="UP001295423"/>
    </source>
</evidence>
<reference evidence="3" key="1">
    <citation type="submission" date="2023-08" db="EMBL/GenBank/DDBJ databases">
        <authorList>
            <person name="Audoor S."/>
            <person name="Bilcke G."/>
        </authorList>
    </citation>
    <scope>NUCLEOTIDE SEQUENCE</scope>
</reference>
<organism evidence="3 4">
    <name type="scientific">Cylindrotheca closterium</name>
    <dbReference type="NCBI Taxonomy" id="2856"/>
    <lineage>
        <taxon>Eukaryota</taxon>
        <taxon>Sar</taxon>
        <taxon>Stramenopiles</taxon>
        <taxon>Ochrophyta</taxon>
        <taxon>Bacillariophyta</taxon>
        <taxon>Bacillariophyceae</taxon>
        <taxon>Bacillariophycidae</taxon>
        <taxon>Bacillariales</taxon>
        <taxon>Bacillariaceae</taxon>
        <taxon>Cylindrotheca</taxon>
    </lineage>
</organism>
<feature type="region of interest" description="Disordered" evidence="2">
    <location>
        <begin position="155"/>
        <end position="215"/>
    </location>
</feature>
<feature type="compositionally biased region" description="Basic residues" evidence="2">
    <location>
        <begin position="167"/>
        <end position="178"/>
    </location>
</feature>
<feature type="coiled-coil region" evidence="1">
    <location>
        <begin position="318"/>
        <end position="366"/>
    </location>
</feature>
<feature type="region of interest" description="Disordered" evidence="2">
    <location>
        <begin position="108"/>
        <end position="131"/>
    </location>
</feature>
<feature type="compositionally biased region" description="Low complexity" evidence="2">
    <location>
        <begin position="383"/>
        <end position="395"/>
    </location>
</feature>
<gene>
    <name evidence="3" type="ORF">CYCCA115_LOCUS8471</name>
</gene>
<feature type="compositionally biased region" description="Basic residues" evidence="2">
    <location>
        <begin position="514"/>
        <end position="524"/>
    </location>
</feature>
<feature type="region of interest" description="Disordered" evidence="2">
    <location>
        <begin position="373"/>
        <end position="547"/>
    </location>
</feature>
<keyword evidence="4" id="KW-1185">Reference proteome</keyword>
<keyword evidence="1" id="KW-0175">Coiled coil</keyword>
<feature type="compositionally biased region" description="Polar residues" evidence="2">
    <location>
        <begin position="202"/>
        <end position="215"/>
    </location>
</feature>
<evidence type="ECO:0000313" key="3">
    <source>
        <dbReference type="EMBL" id="CAJ1943499.1"/>
    </source>
</evidence>
<feature type="compositionally biased region" description="Polar residues" evidence="2">
    <location>
        <begin position="425"/>
        <end position="440"/>
    </location>
</feature>
<protein>
    <submittedName>
        <fullName evidence="3">Uncharacterized protein</fullName>
    </submittedName>
</protein>
<evidence type="ECO:0000256" key="2">
    <source>
        <dbReference type="SAM" id="MobiDB-lite"/>
    </source>
</evidence>